<evidence type="ECO:0000256" key="1">
    <source>
        <dbReference type="SAM" id="MobiDB-lite"/>
    </source>
</evidence>
<dbReference type="RefSeq" id="WP_217964129.1">
    <property type="nucleotide sequence ID" value="NZ_JAHTBN010000003.1"/>
</dbReference>
<proteinExistence type="predicted"/>
<protein>
    <recommendedName>
        <fullName evidence="4">Phage portal protein</fullName>
    </recommendedName>
</protein>
<feature type="compositionally biased region" description="Basic and acidic residues" evidence="1">
    <location>
        <begin position="119"/>
        <end position="129"/>
    </location>
</feature>
<sequence>MLDIKTLIESVQDYIARALRPLADRLSGLEQQIKSMPAPKDGVDGKDGSSVTVGDVLAALKEQVDDYLNSLPVPKDGADGVDGKDGENGSSVTIEDVLPALKAHIEDQIKAIPAPKNGTDGKDGQDGKDGTCVTIDDVLPGIREQVETHLKSLPVPKNGNDGKAGKDGASVSIDDILPAVEDQVASFLKGLPVPQDGRDGKDGQDGQSVTVEQVLQALNAHVAKAMAEHMLAFERRATDRIERMLTEIPKPKDGRDALELEDFDLTVGEDGRTVTMSLKRGDVLVEKTVRMATLLDRGVFKDGESYDAGDGVTWGGSYFIAQKDAPIGKPGEPGSDGWRLAVKRGRDGKNGRDGIDKTAAVTL</sequence>
<dbReference type="PANTHER" id="PTHR24637:SF417">
    <property type="entry name" value="COL_CUTICLE_N DOMAIN-CONTAINING PROTEIN"/>
    <property type="match status" value="1"/>
</dbReference>
<comment type="caution">
    <text evidence="2">The sequence shown here is derived from an EMBL/GenBank/DDBJ whole genome shotgun (WGS) entry which is preliminary data.</text>
</comment>
<organism evidence="2 3">
    <name type="scientific">Candidimonas humi</name>
    <dbReference type="NCBI Taxonomy" id="683355"/>
    <lineage>
        <taxon>Bacteria</taxon>
        <taxon>Pseudomonadati</taxon>
        <taxon>Pseudomonadota</taxon>
        <taxon>Betaproteobacteria</taxon>
        <taxon>Burkholderiales</taxon>
        <taxon>Alcaligenaceae</taxon>
        <taxon>Candidimonas</taxon>
    </lineage>
</organism>
<keyword evidence="3" id="KW-1185">Reference proteome</keyword>
<name>A0ABV8NXC4_9BURK</name>
<dbReference type="Proteomes" id="UP001595848">
    <property type="component" value="Unassembled WGS sequence"/>
</dbReference>
<evidence type="ECO:0000313" key="2">
    <source>
        <dbReference type="EMBL" id="MFC4200633.1"/>
    </source>
</evidence>
<dbReference type="EMBL" id="JBHSBV010000002">
    <property type="protein sequence ID" value="MFC4200633.1"/>
    <property type="molecule type" value="Genomic_DNA"/>
</dbReference>
<evidence type="ECO:0008006" key="4">
    <source>
        <dbReference type="Google" id="ProtNLM"/>
    </source>
</evidence>
<dbReference type="PANTHER" id="PTHR24637">
    <property type="entry name" value="COLLAGEN"/>
    <property type="match status" value="1"/>
</dbReference>
<feature type="region of interest" description="Disordered" evidence="1">
    <location>
        <begin position="111"/>
        <end position="131"/>
    </location>
</feature>
<reference evidence="3" key="1">
    <citation type="journal article" date="2019" name="Int. J. Syst. Evol. Microbiol.">
        <title>The Global Catalogue of Microorganisms (GCM) 10K type strain sequencing project: providing services to taxonomists for standard genome sequencing and annotation.</title>
        <authorList>
            <consortium name="The Broad Institute Genomics Platform"/>
            <consortium name="The Broad Institute Genome Sequencing Center for Infectious Disease"/>
            <person name="Wu L."/>
            <person name="Ma J."/>
        </authorList>
    </citation>
    <scope>NUCLEOTIDE SEQUENCE [LARGE SCALE GENOMIC DNA]</scope>
    <source>
        <strain evidence="3">LMG 24813</strain>
    </source>
</reference>
<accession>A0ABV8NXC4</accession>
<evidence type="ECO:0000313" key="3">
    <source>
        <dbReference type="Proteomes" id="UP001595848"/>
    </source>
</evidence>
<gene>
    <name evidence="2" type="ORF">ACFOY1_06690</name>
</gene>